<dbReference type="AlphaFoldDB" id="A0A3N7ENV1"/>
<evidence type="ECO:0008006" key="4">
    <source>
        <dbReference type="Google" id="ProtNLM"/>
    </source>
</evidence>
<dbReference type="Proteomes" id="UP000006729">
    <property type="component" value="Chromosome 3"/>
</dbReference>
<sequence>MVFYLICHLAFACRSLPQSTDSHVCTCRKPKSHHIGSSDHIHAWSIFSFYLSLNLFPQLKSRLVDSIHNFVNFTCVNARKKRGRT</sequence>
<proteinExistence type="predicted"/>
<dbReference type="EMBL" id="CM009292">
    <property type="protein sequence ID" value="RQO88233.1"/>
    <property type="molecule type" value="Genomic_DNA"/>
</dbReference>
<keyword evidence="1" id="KW-0732">Signal</keyword>
<accession>A0A3N7ENV1</accession>
<gene>
    <name evidence="2" type="ORF">POPTR_003G120550</name>
</gene>
<feature type="signal peptide" evidence="1">
    <location>
        <begin position="1"/>
        <end position="22"/>
    </location>
</feature>
<evidence type="ECO:0000313" key="3">
    <source>
        <dbReference type="Proteomes" id="UP000006729"/>
    </source>
</evidence>
<evidence type="ECO:0000313" key="2">
    <source>
        <dbReference type="EMBL" id="RQO88233.1"/>
    </source>
</evidence>
<reference evidence="2 3" key="1">
    <citation type="journal article" date="2006" name="Science">
        <title>The genome of black cottonwood, Populus trichocarpa (Torr. &amp; Gray).</title>
        <authorList>
            <person name="Tuskan G.A."/>
            <person name="Difazio S."/>
            <person name="Jansson S."/>
            <person name="Bohlmann J."/>
            <person name="Grigoriev I."/>
            <person name="Hellsten U."/>
            <person name="Putnam N."/>
            <person name="Ralph S."/>
            <person name="Rombauts S."/>
            <person name="Salamov A."/>
            <person name="Schein J."/>
            <person name="Sterck L."/>
            <person name="Aerts A."/>
            <person name="Bhalerao R.R."/>
            <person name="Bhalerao R.P."/>
            <person name="Blaudez D."/>
            <person name="Boerjan W."/>
            <person name="Brun A."/>
            <person name="Brunner A."/>
            <person name="Busov V."/>
            <person name="Campbell M."/>
            <person name="Carlson J."/>
            <person name="Chalot M."/>
            <person name="Chapman J."/>
            <person name="Chen G.L."/>
            <person name="Cooper D."/>
            <person name="Coutinho P.M."/>
            <person name="Couturier J."/>
            <person name="Covert S."/>
            <person name="Cronk Q."/>
            <person name="Cunningham R."/>
            <person name="Davis J."/>
            <person name="Degroeve S."/>
            <person name="Dejardin A."/>
            <person name="Depamphilis C."/>
            <person name="Detter J."/>
            <person name="Dirks B."/>
            <person name="Dubchak I."/>
            <person name="Duplessis S."/>
            <person name="Ehlting J."/>
            <person name="Ellis B."/>
            <person name="Gendler K."/>
            <person name="Goodstein D."/>
            <person name="Gribskov M."/>
            <person name="Grimwood J."/>
            <person name="Groover A."/>
            <person name="Gunter L."/>
            <person name="Hamberger B."/>
            <person name="Heinze B."/>
            <person name="Helariutta Y."/>
            <person name="Henrissat B."/>
            <person name="Holligan D."/>
            <person name="Holt R."/>
            <person name="Huang W."/>
            <person name="Islam-Faridi N."/>
            <person name="Jones S."/>
            <person name="Jones-Rhoades M."/>
            <person name="Jorgensen R."/>
            <person name="Joshi C."/>
            <person name="Kangasjarvi J."/>
            <person name="Karlsson J."/>
            <person name="Kelleher C."/>
            <person name="Kirkpatrick R."/>
            <person name="Kirst M."/>
            <person name="Kohler A."/>
            <person name="Kalluri U."/>
            <person name="Larimer F."/>
            <person name="Leebens-Mack J."/>
            <person name="Leple J.C."/>
            <person name="Locascio P."/>
            <person name="Lou Y."/>
            <person name="Lucas S."/>
            <person name="Martin F."/>
            <person name="Montanini B."/>
            <person name="Napoli C."/>
            <person name="Nelson D.R."/>
            <person name="Nelson C."/>
            <person name="Nieminen K."/>
            <person name="Nilsson O."/>
            <person name="Pereda V."/>
            <person name="Peter G."/>
            <person name="Philippe R."/>
            <person name="Pilate G."/>
            <person name="Poliakov A."/>
            <person name="Razumovskaya J."/>
            <person name="Richardson P."/>
            <person name="Rinaldi C."/>
            <person name="Ritland K."/>
            <person name="Rouze P."/>
            <person name="Ryaboy D."/>
            <person name="Schmutz J."/>
            <person name="Schrader J."/>
            <person name="Segerman B."/>
            <person name="Shin H."/>
            <person name="Siddiqui A."/>
            <person name="Sterky F."/>
            <person name="Terry A."/>
            <person name="Tsai C.J."/>
            <person name="Uberbacher E."/>
            <person name="Unneberg P."/>
            <person name="Vahala J."/>
            <person name="Wall K."/>
            <person name="Wessler S."/>
            <person name="Yang G."/>
            <person name="Yin T."/>
            <person name="Douglas C."/>
            <person name="Marra M."/>
            <person name="Sandberg G."/>
            <person name="Van de Peer Y."/>
            <person name="Rokhsar D."/>
        </authorList>
    </citation>
    <scope>NUCLEOTIDE SEQUENCE [LARGE SCALE GENOMIC DNA]</scope>
    <source>
        <strain evidence="3">cv. Nisqually</strain>
    </source>
</reference>
<protein>
    <recommendedName>
        <fullName evidence="4">Secreted protein</fullName>
    </recommendedName>
</protein>
<name>A0A3N7ENV1_POPTR</name>
<evidence type="ECO:0000256" key="1">
    <source>
        <dbReference type="SAM" id="SignalP"/>
    </source>
</evidence>
<organism evidence="2 3">
    <name type="scientific">Populus trichocarpa</name>
    <name type="common">Western balsam poplar</name>
    <name type="synonym">Populus balsamifera subsp. trichocarpa</name>
    <dbReference type="NCBI Taxonomy" id="3694"/>
    <lineage>
        <taxon>Eukaryota</taxon>
        <taxon>Viridiplantae</taxon>
        <taxon>Streptophyta</taxon>
        <taxon>Embryophyta</taxon>
        <taxon>Tracheophyta</taxon>
        <taxon>Spermatophyta</taxon>
        <taxon>Magnoliopsida</taxon>
        <taxon>eudicotyledons</taxon>
        <taxon>Gunneridae</taxon>
        <taxon>Pentapetalae</taxon>
        <taxon>rosids</taxon>
        <taxon>fabids</taxon>
        <taxon>Malpighiales</taxon>
        <taxon>Salicaceae</taxon>
        <taxon>Saliceae</taxon>
        <taxon>Populus</taxon>
    </lineage>
</organism>
<keyword evidence="3" id="KW-1185">Reference proteome</keyword>
<dbReference type="InParanoid" id="A0A3N7ENV1"/>
<feature type="chain" id="PRO_5018283598" description="Secreted protein" evidence="1">
    <location>
        <begin position="23"/>
        <end position="85"/>
    </location>
</feature>